<dbReference type="PANTHER" id="PTHR24345">
    <property type="entry name" value="SERINE/THREONINE-PROTEIN KINASE PLK"/>
    <property type="match status" value="1"/>
</dbReference>
<sequence>MLRRNVPEICLTPMGLAAVLTARATSFKAVNANVRQQESVVNNTRTHFLTIMSSSSVHADPPPPVVTEPSGINYATSIALGKGGFAICHKAERLDGAKPTGQIVALKIVKTKMEPAKLAQKFVTELQIHSKLSHPNIVTFYRAFSFQTSTYVVLELCPNGSLADMLKKRKNLTLPEIRRLVIQVCGAVKYLHHRHIVHRDLKTGNLFLDESMNVKVGDFGLAALLVTERDMEVRRRTTMCGTPNYLAPEILEKGKGHDEKVDLWAIGVIAYTLAVGKAPFHASTKEEIYKKLKSGTYTWPELSATNNQSTDLRDLVSRILVSEEQRPSPDEIVSHAFFKIAYVPPEIPTTARTLAPQWDVAMPSSDTIRRGYSQTWFDLCKLSGVGEYELGKVFPLNGGRKVRSIVHDMERETQLGRQPQMPIPKDVVYTSMISDFDAARSSPDNSTASVDAASRSLKEIALNEVASSRPRVADPEKARRDAALMPPPRAPSRAAATSRSGTVRRAARTISEETAAKSNESVRIQPDSSSSGPSSAATLRVSRMRPAPASAASAPSTVTLGSTMRENKNGSSTAASYQTAKMEQSSDPVEKPSRTNSVKRSADASLARRPRGTRTIKERPSSPPVEQQLPMHPTAAKVARPRNPSRNISPPVEQGPIATLDEMKQAEPHRYRKKIPNDNVIEILSDPESDNRDELEGPSVTPALRLPRPPQMATKRLPQVNKEISRETNPAVPGTDPATVLEKLSLFRTNLATALQKSASAKTTSSLRSNIPDESANLPFVSRWVDYSRKHGVGYVLSDGTVGCIINATAKPKQTPTPVTHVLVRNGQRWLQKVGKNKDFAGIEQVPLEIFEDRDLEGIKRKVYKGLGSVKEGPLAVEAERRRTLSVLWVKFGRYMCQSLDGQEEDMGKNHDGNFVRFYQRIGNVGVWAFADGCLQVHFPDHTKLVISADGQSLSATVLTAEAVSHLSQNGDLLPTQINQRQVLADSIHALLFEGGRVRQRMVKANQIADKLAFVRDAVSQWVANGGLGCLHEDDLGDKLYWEGLTVRDGARKVDRVTVGRYGGDDVRPPLEQPVTA</sequence>
<feature type="region of interest" description="Disordered" evidence="7">
    <location>
        <begin position="686"/>
        <end position="708"/>
    </location>
</feature>
<dbReference type="CDD" id="cd13118">
    <property type="entry name" value="POLO_box_1"/>
    <property type="match status" value="1"/>
</dbReference>
<dbReference type="STRING" id="113226.A0A139IGR6"/>
<dbReference type="Gene3D" id="1.10.510.10">
    <property type="entry name" value="Transferase(Phosphotransferase) domain 1"/>
    <property type="match status" value="1"/>
</dbReference>
<dbReference type="GO" id="GO:0005737">
    <property type="term" value="C:cytoplasm"/>
    <property type="evidence" value="ECO:0007669"/>
    <property type="project" value="TreeGrafter"/>
</dbReference>
<dbReference type="PROSITE" id="PS50011">
    <property type="entry name" value="PROTEIN_KINASE_DOM"/>
    <property type="match status" value="1"/>
</dbReference>
<keyword evidence="4" id="KW-0418">Kinase</keyword>
<evidence type="ECO:0000256" key="4">
    <source>
        <dbReference type="ARBA" id="ARBA00022777"/>
    </source>
</evidence>
<feature type="region of interest" description="Disordered" evidence="7">
    <location>
        <begin position="467"/>
        <end position="654"/>
    </location>
</feature>
<dbReference type="PANTHER" id="PTHR24345:SF0">
    <property type="entry name" value="CELL CYCLE SERINE_THREONINE-PROTEIN KINASE CDC5_MSD2"/>
    <property type="match status" value="1"/>
</dbReference>
<dbReference type="GO" id="GO:0005524">
    <property type="term" value="F:ATP binding"/>
    <property type="evidence" value="ECO:0007669"/>
    <property type="project" value="UniProtKB-UniRule"/>
</dbReference>
<dbReference type="InterPro" id="IPR036947">
    <property type="entry name" value="POLO_box_dom_sf"/>
</dbReference>
<name>A0A139IGR6_9PEZI</name>
<evidence type="ECO:0000256" key="6">
    <source>
        <dbReference type="PROSITE-ProRule" id="PRU10141"/>
    </source>
</evidence>
<gene>
    <name evidence="9" type="ORF">AC579_2339</name>
</gene>
<evidence type="ECO:0000256" key="1">
    <source>
        <dbReference type="ARBA" id="ARBA00022527"/>
    </source>
</evidence>
<feature type="compositionally biased region" description="Basic and acidic residues" evidence="7">
    <location>
        <begin position="471"/>
        <end position="482"/>
    </location>
</feature>
<keyword evidence="10" id="KW-1185">Reference proteome</keyword>
<dbReference type="PROSITE" id="PS00107">
    <property type="entry name" value="PROTEIN_KINASE_ATP"/>
    <property type="match status" value="1"/>
</dbReference>
<organism evidence="9 10">
    <name type="scientific">Pseudocercospora musae</name>
    <dbReference type="NCBI Taxonomy" id="113226"/>
    <lineage>
        <taxon>Eukaryota</taxon>
        <taxon>Fungi</taxon>
        <taxon>Dikarya</taxon>
        <taxon>Ascomycota</taxon>
        <taxon>Pezizomycotina</taxon>
        <taxon>Dothideomycetes</taxon>
        <taxon>Dothideomycetidae</taxon>
        <taxon>Mycosphaerellales</taxon>
        <taxon>Mycosphaerellaceae</taxon>
        <taxon>Pseudocercospora</taxon>
    </lineage>
</organism>
<dbReference type="GO" id="GO:0007052">
    <property type="term" value="P:mitotic spindle organization"/>
    <property type="evidence" value="ECO:0007669"/>
    <property type="project" value="TreeGrafter"/>
</dbReference>
<proteinExistence type="predicted"/>
<dbReference type="InterPro" id="IPR000719">
    <property type="entry name" value="Prot_kinase_dom"/>
</dbReference>
<comment type="caution">
    <text evidence="9">The sequence shown here is derived from an EMBL/GenBank/DDBJ whole genome shotgun (WGS) entry which is preliminary data.</text>
</comment>
<dbReference type="FunFam" id="1.10.510.10:FF:000571">
    <property type="entry name" value="Maternal embryonic leucine zipper kinase"/>
    <property type="match status" value="1"/>
</dbReference>
<feature type="binding site" evidence="6">
    <location>
        <position position="107"/>
    </location>
    <ligand>
        <name>ATP</name>
        <dbReference type="ChEBI" id="CHEBI:30616"/>
    </ligand>
</feature>
<dbReference type="GO" id="GO:0000922">
    <property type="term" value="C:spindle pole"/>
    <property type="evidence" value="ECO:0007669"/>
    <property type="project" value="TreeGrafter"/>
</dbReference>
<dbReference type="EMBL" id="LFZO01000104">
    <property type="protein sequence ID" value="KXT13805.1"/>
    <property type="molecule type" value="Genomic_DNA"/>
</dbReference>
<dbReference type="GO" id="GO:0005634">
    <property type="term" value="C:nucleus"/>
    <property type="evidence" value="ECO:0007669"/>
    <property type="project" value="TreeGrafter"/>
</dbReference>
<dbReference type="Gene3D" id="3.30.1120.30">
    <property type="entry name" value="POLO box domain"/>
    <property type="match status" value="2"/>
</dbReference>
<feature type="compositionally biased region" description="Low complexity" evidence="7">
    <location>
        <begin position="641"/>
        <end position="651"/>
    </location>
</feature>
<feature type="compositionally biased region" description="Polar residues" evidence="7">
    <location>
        <begin position="557"/>
        <end position="587"/>
    </location>
</feature>
<evidence type="ECO:0000313" key="10">
    <source>
        <dbReference type="Proteomes" id="UP000073492"/>
    </source>
</evidence>
<evidence type="ECO:0000256" key="3">
    <source>
        <dbReference type="ARBA" id="ARBA00022741"/>
    </source>
</evidence>
<dbReference type="GO" id="GO:0005816">
    <property type="term" value="C:spindle pole body"/>
    <property type="evidence" value="ECO:0007669"/>
    <property type="project" value="TreeGrafter"/>
</dbReference>
<dbReference type="AlphaFoldDB" id="A0A139IGR6"/>
<dbReference type="GO" id="GO:0004674">
    <property type="term" value="F:protein serine/threonine kinase activity"/>
    <property type="evidence" value="ECO:0007669"/>
    <property type="project" value="UniProtKB-KW"/>
</dbReference>
<dbReference type="SUPFAM" id="SSF82615">
    <property type="entry name" value="Polo-box domain"/>
    <property type="match status" value="2"/>
</dbReference>
<accession>A0A139IGR6</accession>
<dbReference type="OrthoDB" id="408964at2759"/>
<keyword evidence="2" id="KW-0808">Transferase</keyword>
<feature type="domain" description="Protein kinase" evidence="8">
    <location>
        <begin position="74"/>
        <end position="338"/>
    </location>
</feature>
<keyword evidence="3 6" id="KW-0547">Nucleotide-binding</keyword>
<dbReference type="InterPro" id="IPR011009">
    <property type="entry name" value="Kinase-like_dom_sf"/>
</dbReference>
<evidence type="ECO:0000259" key="8">
    <source>
        <dbReference type="PROSITE" id="PS50011"/>
    </source>
</evidence>
<dbReference type="PROSITE" id="PS00108">
    <property type="entry name" value="PROTEIN_KINASE_ST"/>
    <property type="match status" value="1"/>
</dbReference>
<keyword evidence="5 6" id="KW-0067">ATP-binding</keyword>
<keyword evidence="1" id="KW-0723">Serine/threonine-protein kinase</keyword>
<dbReference type="Pfam" id="PF00069">
    <property type="entry name" value="Pkinase"/>
    <property type="match status" value="1"/>
</dbReference>
<dbReference type="Proteomes" id="UP000073492">
    <property type="component" value="Unassembled WGS sequence"/>
</dbReference>
<dbReference type="SUPFAM" id="SSF56112">
    <property type="entry name" value="Protein kinase-like (PK-like)"/>
    <property type="match status" value="1"/>
</dbReference>
<dbReference type="InterPro" id="IPR033701">
    <property type="entry name" value="POLO_box_1"/>
</dbReference>
<evidence type="ECO:0000256" key="7">
    <source>
        <dbReference type="SAM" id="MobiDB-lite"/>
    </source>
</evidence>
<protein>
    <recommendedName>
        <fullName evidence="8">Protein kinase domain-containing protein</fullName>
    </recommendedName>
</protein>
<evidence type="ECO:0000256" key="5">
    <source>
        <dbReference type="ARBA" id="ARBA00022840"/>
    </source>
</evidence>
<dbReference type="InterPro" id="IPR008271">
    <property type="entry name" value="Ser/Thr_kinase_AS"/>
</dbReference>
<reference evidence="9 10" key="1">
    <citation type="submission" date="2015-07" db="EMBL/GenBank/DDBJ databases">
        <title>Comparative genomics of the Sigatoka disease complex on banana suggests a link between parallel evolutionary changes in Pseudocercospora fijiensis and Pseudocercospora eumusae and increased virulence on the banana host.</title>
        <authorList>
            <person name="Chang T.-C."/>
            <person name="Salvucci A."/>
            <person name="Crous P.W."/>
            <person name="Stergiopoulos I."/>
        </authorList>
    </citation>
    <scope>NUCLEOTIDE SEQUENCE [LARGE SCALE GENOMIC DNA]</scope>
    <source>
        <strain evidence="9 10">CBS 116634</strain>
    </source>
</reference>
<dbReference type="GO" id="GO:0000776">
    <property type="term" value="C:kinetochore"/>
    <property type="evidence" value="ECO:0007669"/>
    <property type="project" value="TreeGrafter"/>
</dbReference>
<dbReference type="InterPro" id="IPR017441">
    <property type="entry name" value="Protein_kinase_ATP_BS"/>
</dbReference>
<evidence type="ECO:0000313" key="9">
    <source>
        <dbReference type="EMBL" id="KXT13805.1"/>
    </source>
</evidence>
<feature type="compositionally biased region" description="Low complexity" evidence="7">
    <location>
        <begin position="491"/>
        <end position="504"/>
    </location>
</feature>
<evidence type="ECO:0000256" key="2">
    <source>
        <dbReference type="ARBA" id="ARBA00022679"/>
    </source>
</evidence>
<dbReference type="SMART" id="SM00220">
    <property type="entry name" value="S_TKc"/>
    <property type="match status" value="1"/>
</dbReference>
<feature type="compositionally biased region" description="Low complexity" evidence="7">
    <location>
        <begin position="546"/>
        <end position="556"/>
    </location>
</feature>